<dbReference type="InParanoid" id="A0A409WKF8"/>
<dbReference type="EMBL" id="NHYE01005025">
    <property type="protein sequence ID" value="PPQ78997.1"/>
    <property type="molecule type" value="Genomic_DNA"/>
</dbReference>
<gene>
    <name evidence="1" type="ORF">CVT26_003943</name>
</gene>
<dbReference type="Proteomes" id="UP000284706">
    <property type="component" value="Unassembled WGS sequence"/>
</dbReference>
<evidence type="ECO:0000313" key="1">
    <source>
        <dbReference type="EMBL" id="PPQ78997.1"/>
    </source>
</evidence>
<keyword evidence="2" id="KW-1185">Reference proteome</keyword>
<sequence>MFPILVTFFFGYDAAHIQHRASRDDDLGTASVSPSLAITLASGPLQYVLPSHIVLRPCQPASPSPNLLC</sequence>
<name>A0A409WKF8_9AGAR</name>
<dbReference type="AlphaFoldDB" id="A0A409WKF8"/>
<proteinExistence type="predicted"/>
<protein>
    <submittedName>
        <fullName evidence="1">Uncharacterized protein</fullName>
    </submittedName>
</protein>
<accession>A0A409WKF8</accession>
<reference evidence="1 2" key="1">
    <citation type="journal article" date="2018" name="Evol. Lett.">
        <title>Horizontal gene cluster transfer increased hallucinogenic mushroom diversity.</title>
        <authorList>
            <person name="Reynolds H.T."/>
            <person name="Vijayakumar V."/>
            <person name="Gluck-Thaler E."/>
            <person name="Korotkin H.B."/>
            <person name="Matheny P.B."/>
            <person name="Slot J.C."/>
        </authorList>
    </citation>
    <scope>NUCLEOTIDE SEQUENCE [LARGE SCALE GENOMIC DNA]</scope>
    <source>
        <strain evidence="1 2">SRW20</strain>
    </source>
</reference>
<organism evidence="1 2">
    <name type="scientific">Gymnopilus dilepis</name>
    <dbReference type="NCBI Taxonomy" id="231916"/>
    <lineage>
        <taxon>Eukaryota</taxon>
        <taxon>Fungi</taxon>
        <taxon>Dikarya</taxon>
        <taxon>Basidiomycota</taxon>
        <taxon>Agaricomycotina</taxon>
        <taxon>Agaricomycetes</taxon>
        <taxon>Agaricomycetidae</taxon>
        <taxon>Agaricales</taxon>
        <taxon>Agaricineae</taxon>
        <taxon>Hymenogastraceae</taxon>
        <taxon>Gymnopilus</taxon>
    </lineage>
</organism>
<evidence type="ECO:0000313" key="2">
    <source>
        <dbReference type="Proteomes" id="UP000284706"/>
    </source>
</evidence>
<comment type="caution">
    <text evidence="1">The sequence shown here is derived from an EMBL/GenBank/DDBJ whole genome shotgun (WGS) entry which is preliminary data.</text>
</comment>